<feature type="domain" description="NolW-like" evidence="12">
    <location>
        <begin position="181"/>
        <end position="241"/>
    </location>
</feature>
<sequence length="693" mass="74588">MFLFLAACTSTPSRSVFNDALSDLESWGASDRAAVGGNRTVIGGGGQRSAFTGAVQKGTGSFVSARAPAISPGTTSSGKDGYTLNLVNVPIKDAAKKVLGDTLNVNYVVDPQVSGSMTIQTSAPVTRDALIEIFETALAVNDAAIVEKNNSFQIVRRADALSATPAVSVPRVASSGPGLKVQVIELQHIAADEMSSILQPISRQGSILRVDERRNLLILAGNNPDLQAMREAISVFDVDWMRGMSVALHPLQTSHPIAIAKELDEIFGNTGNVKSKTIRFIPNERLNAILVITSRPRYLSRAATWIQKLDAQAQSNEDQLFVYHIQNRPAPELAEVLRAVLNQENADVADTDSAVAPQLTPANVSSDGFGEANAALQASGSAKGRMRTSVVADVENNALLISTTARDYERIERILRQLDVLPTQVLLEAVIAEVTLDDELKLGVRWFYENGGFSLGLSDLASGFAGAAFPGFSWTYASSDLKVTLNALASITDVNIISSPTIMARNNQKAVLQVGDEVPIVTQQAVDVANTGTVINSVEMRDTGIILTVVPRVNKSGRVMLDIEQEVSTVVKTTTSGIDSPTIRQRKITTQVTVHDGESLALGGLIQESNTLSRGQVPVLGSLPLIGNAFKDKTDSIKRTELIIFIRPRVVRSVQEARGVTAEFRDQLNLESPINKRRKGSTRQQRDINRIVH</sequence>
<keyword evidence="5" id="KW-0812">Transmembrane</keyword>
<dbReference type="InterPro" id="IPR013356">
    <property type="entry name" value="T2SS_GspD"/>
</dbReference>
<dbReference type="Pfam" id="PF03958">
    <property type="entry name" value="Secretin_N"/>
    <property type="match status" value="3"/>
</dbReference>
<keyword evidence="7" id="KW-0653">Protein transport</keyword>
<feature type="domain" description="GspD-like N0" evidence="13">
    <location>
        <begin position="84"/>
        <end position="152"/>
    </location>
</feature>
<keyword evidence="3 10" id="KW-0813">Transport</keyword>
<proteinExistence type="inferred from homology"/>
<gene>
    <name evidence="14" type="primary">gspD</name>
    <name evidence="14" type="ORF">OOZ53_26005</name>
</gene>
<dbReference type="InterPro" id="IPR004846">
    <property type="entry name" value="T2SS/T3SS_dom"/>
</dbReference>
<keyword evidence="4" id="KW-1134">Transmembrane beta strand</keyword>
<evidence type="ECO:0000256" key="3">
    <source>
        <dbReference type="ARBA" id="ARBA00022448"/>
    </source>
</evidence>
<dbReference type="InterPro" id="IPR005644">
    <property type="entry name" value="NolW-like"/>
</dbReference>
<dbReference type="Proteomes" id="UP001148313">
    <property type="component" value="Unassembled WGS sequence"/>
</dbReference>
<reference evidence="14" key="1">
    <citation type="submission" date="2022-11" db="EMBL/GenBank/DDBJ databases">
        <title>Hoeflea poritis sp. nov., isolated from scleractinian coral Porites lutea.</title>
        <authorList>
            <person name="Zhang G."/>
            <person name="Wei Q."/>
            <person name="Cai L."/>
        </authorList>
    </citation>
    <scope>NUCLEOTIDE SEQUENCE</scope>
    <source>
        <strain evidence="14">E7-10</strain>
    </source>
</reference>
<protein>
    <submittedName>
        <fullName evidence="14">Type II secretion system secretin GspD</fullName>
    </submittedName>
</protein>
<evidence type="ECO:0000256" key="9">
    <source>
        <dbReference type="ARBA" id="ARBA00023237"/>
    </source>
</evidence>
<keyword evidence="6" id="KW-0732">Signal</keyword>
<feature type="domain" description="NolW-like" evidence="12">
    <location>
        <begin position="249"/>
        <end position="313"/>
    </location>
</feature>
<dbReference type="EMBL" id="JAPJZH010000035">
    <property type="protein sequence ID" value="MDA4848832.1"/>
    <property type="molecule type" value="Genomic_DNA"/>
</dbReference>
<evidence type="ECO:0000256" key="7">
    <source>
        <dbReference type="ARBA" id="ARBA00022927"/>
    </source>
</evidence>
<evidence type="ECO:0000313" key="14">
    <source>
        <dbReference type="EMBL" id="MDA4848832.1"/>
    </source>
</evidence>
<evidence type="ECO:0000256" key="5">
    <source>
        <dbReference type="ARBA" id="ARBA00022692"/>
    </source>
</evidence>
<dbReference type="Pfam" id="PF00263">
    <property type="entry name" value="Secretin"/>
    <property type="match status" value="1"/>
</dbReference>
<evidence type="ECO:0000259" key="11">
    <source>
        <dbReference type="Pfam" id="PF00263"/>
    </source>
</evidence>
<accession>A0ABT4VVT9</accession>
<dbReference type="InterPro" id="IPR050810">
    <property type="entry name" value="Bact_Secretion_Sys_Channel"/>
</dbReference>
<evidence type="ECO:0000313" key="15">
    <source>
        <dbReference type="Proteomes" id="UP001148313"/>
    </source>
</evidence>
<evidence type="ECO:0000256" key="2">
    <source>
        <dbReference type="ARBA" id="ARBA00006980"/>
    </source>
</evidence>
<dbReference type="Gene3D" id="3.30.1370.120">
    <property type="match status" value="3"/>
</dbReference>
<evidence type="ECO:0000259" key="13">
    <source>
        <dbReference type="Pfam" id="PF21305"/>
    </source>
</evidence>
<comment type="subcellular location">
    <subcellularLocation>
        <location evidence="1 10">Cell outer membrane</location>
    </subcellularLocation>
</comment>
<evidence type="ECO:0000259" key="12">
    <source>
        <dbReference type="Pfam" id="PF03958"/>
    </source>
</evidence>
<comment type="caution">
    <text evidence="14">The sequence shown here is derived from an EMBL/GenBank/DDBJ whole genome shotgun (WGS) entry which is preliminary data.</text>
</comment>
<name>A0ABT4VVT9_9HYPH</name>
<dbReference type="InterPro" id="IPR038591">
    <property type="entry name" value="NolW-like_sf"/>
</dbReference>
<dbReference type="Gene3D" id="3.55.50.30">
    <property type="match status" value="1"/>
</dbReference>
<dbReference type="Pfam" id="PF21305">
    <property type="entry name" value="type_II_gspD_N0"/>
    <property type="match status" value="1"/>
</dbReference>
<keyword evidence="8" id="KW-0472">Membrane</keyword>
<comment type="similarity">
    <text evidence="2">Belongs to the bacterial secretin family. GSP D subfamily.</text>
</comment>
<keyword evidence="9" id="KW-0998">Cell outer membrane</keyword>
<keyword evidence="15" id="KW-1185">Reference proteome</keyword>
<evidence type="ECO:0000256" key="1">
    <source>
        <dbReference type="ARBA" id="ARBA00004442"/>
    </source>
</evidence>
<dbReference type="InterPro" id="IPR049371">
    <property type="entry name" value="GspD-like_N0"/>
</dbReference>
<dbReference type="PRINTS" id="PR01032">
    <property type="entry name" value="PHAGEIV"/>
</dbReference>
<organism evidence="14 15">
    <name type="scientific">Hoeflea poritis</name>
    <dbReference type="NCBI Taxonomy" id="2993659"/>
    <lineage>
        <taxon>Bacteria</taxon>
        <taxon>Pseudomonadati</taxon>
        <taxon>Pseudomonadota</taxon>
        <taxon>Alphaproteobacteria</taxon>
        <taxon>Hyphomicrobiales</taxon>
        <taxon>Rhizobiaceae</taxon>
        <taxon>Hoeflea</taxon>
    </lineage>
</organism>
<dbReference type="PANTHER" id="PTHR30332">
    <property type="entry name" value="PROBABLE GENERAL SECRETION PATHWAY PROTEIN D"/>
    <property type="match status" value="1"/>
</dbReference>
<evidence type="ECO:0000256" key="4">
    <source>
        <dbReference type="ARBA" id="ARBA00022452"/>
    </source>
</evidence>
<dbReference type="PRINTS" id="PR00811">
    <property type="entry name" value="BCTERIALGSPD"/>
</dbReference>
<dbReference type="NCBIfam" id="TIGR02517">
    <property type="entry name" value="type_II_gspD"/>
    <property type="match status" value="1"/>
</dbReference>
<evidence type="ECO:0000256" key="8">
    <source>
        <dbReference type="ARBA" id="ARBA00023136"/>
    </source>
</evidence>
<feature type="domain" description="Type II/III secretion system secretin-like" evidence="11">
    <location>
        <begin position="487"/>
        <end position="652"/>
    </location>
</feature>
<evidence type="ECO:0000256" key="10">
    <source>
        <dbReference type="RuleBase" id="RU004004"/>
    </source>
</evidence>
<feature type="domain" description="NolW-like" evidence="12">
    <location>
        <begin position="321"/>
        <end position="424"/>
    </location>
</feature>
<dbReference type="InterPro" id="IPR001775">
    <property type="entry name" value="GspD/PilQ"/>
</dbReference>
<evidence type="ECO:0000256" key="6">
    <source>
        <dbReference type="ARBA" id="ARBA00022729"/>
    </source>
</evidence>
<dbReference type="PANTHER" id="PTHR30332:SF25">
    <property type="entry name" value="SECRETIN XPSD"/>
    <property type="match status" value="1"/>
</dbReference>